<dbReference type="PROSITE" id="PS51272">
    <property type="entry name" value="SLH"/>
    <property type="match status" value="1"/>
</dbReference>
<dbReference type="Proteomes" id="UP001595755">
    <property type="component" value="Unassembled WGS sequence"/>
</dbReference>
<dbReference type="RefSeq" id="WP_378127692.1">
    <property type="nucleotide sequence ID" value="NZ_JBHSED010000058.1"/>
</dbReference>
<keyword evidence="3" id="KW-1185">Reference proteome</keyword>
<evidence type="ECO:0000259" key="1">
    <source>
        <dbReference type="PROSITE" id="PS51272"/>
    </source>
</evidence>
<feature type="domain" description="SLH" evidence="1">
    <location>
        <begin position="20"/>
        <end position="83"/>
    </location>
</feature>
<proteinExistence type="predicted"/>
<sequence>MNLRGKHPSPNVVCIYRQPRIFVLKLLARYTWAETAIAALSAKVIVKGISADRFDPAGSITRADIVLLLVRALKLKVDTPSEQAFSDVLVSAYYVEAVAIAKQLRLRTMQGDHPTGLDGADRQSVERVRLATGRSGIPGSECIARCVRYRLHRR</sequence>
<evidence type="ECO:0000313" key="3">
    <source>
        <dbReference type="Proteomes" id="UP001595755"/>
    </source>
</evidence>
<accession>A0ABV8SGY4</accession>
<gene>
    <name evidence="2" type="ORF">ACFO1S_22610</name>
</gene>
<dbReference type="Pfam" id="PF00395">
    <property type="entry name" value="SLH"/>
    <property type="match status" value="1"/>
</dbReference>
<dbReference type="EMBL" id="JBHSED010000058">
    <property type="protein sequence ID" value="MFC4306227.1"/>
    <property type="molecule type" value="Genomic_DNA"/>
</dbReference>
<protein>
    <submittedName>
        <fullName evidence="2">S-layer homology domain-containing protein</fullName>
    </submittedName>
</protein>
<name>A0ABV8SGY4_9BACL</name>
<dbReference type="InterPro" id="IPR001119">
    <property type="entry name" value="SLH_dom"/>
</dbReference>
<organism evidence="2 3">
    <name type="scientific">Cohnella boryungensis</name>
    <dbReference type="NCBI Taxonomy" id="768479"/>
    <lineage>
        <taxon>Bacteria</taxon>
        <taxon>Bacillati</taxon>
        <taxon>Bacillota</taxon>
        <taxon>Bacilli</taxon>
        <taxon>Bacillales</taxon>
        <taxon>Paenibacillaceae</taxon>
        <taxon>Cohnella</taxon>
    </lineage>
</organism>
<evidence type="ECO:0000313" key="2">
    <source>
        <dbReference type="EMBL" id="MFC4306227.1"/>
    </source>
</evidence>
<comment type="caution">
    <text evidence="2">The sequence shown here is derived from an EMBL/GenBank/DDBJ whole genome shotgun (WGS) entry which is preliminary data.</text>
</comment>
<reference evidence="3" key="1">
    <citation type="journal article" date="2019" name="Int. J. Syst. Evol. Microbiol.">
        <title>The Global Catalogue of Microorganisms (GCM) 10K type strain sequencing project: providing services to taxonomists for standard genome sequencing and annotation.</title>
        <authorList>
            <consortium name="The Broad Institute Genomics Platform"/>
            <consortium name="The Broad Institute Genome Sequencing Center for Infectious Disease"/>
            <person name="Wu L."/>
            <person name="Ma J."/>
        </authorList>
    </citation>
    <scope>NUCLEOTIDE SEQUENCE [LARGE SCALE GENOMIC DNA]</scope>
    <source>
        <strain evidence="3">CGMCC 4.1641</strain>
    </source>
</reference>